<dbReference type="Proteomes" id="UP001145021">
    <property type="component" value="Unassembled WGS sequence"/>
</dbReference>
<reference evidence="6" key="1">
    <citation type="submission" date="2022-07" db="EMBL/GenBank/DDBJ databases">
        <title>Phylogenomic reconstructions and comparative analyses of Kickxellomycotina fungi.</title>
        <authorList>
            <person name="Reynolds N.K."/>
            <person name="Stajich J.E."/>
            <person name="Barry K."/>
            <person name="Grigoriev I.V."/>
            <person name="Crous P."/>
            <person name="Smith M.E."/>
        </authorList>
    </citation>
    <scope>NUCLEOTIDE SEQUENCE</scope>
    <source>
        <strain evidence="6">NBRC 105413</strain>
    </source>
</reference>
<name>A0A9W7XNR5_9FUNG</name>
<dbReference type="CDD" id="cd00299">
    <property type="entry name" value="GST_C_family"/>
    <property type="match status" value="1"/>
</dbReference>
<evidence type="ECO:0000259" key="4">
    <source>
        <dbReference type="PROSITE" id="PS50404"/>
    </source>
</evidence>
<feature type="domain" description="GST N-terminal" evidence="4">
    <location>
        <begin position="2"/>
        <end position="78"/>
    </location>
</feature>
<proteinExistence type="predicted"/>
<evidence type="ECO:0000256" key="1">
    <source>
        <dbReference type="ARBA" id="ARBA00012452"/>
    </source>
</evidence>
<dbReference type="Gene3D" id="3.40.30.10">
    <property type="entry name" value="Glutaredoxin"/>
    <property type="match status" value="1"/>
</dbReference>
<dbReference type="GO" id="GO:0004364">
    <property type="term" value="F:glutathione transferase activity"/>
    <property type="evidence" value="ECO:0007669"/>
    <property type="project" value="UniProtKB-EC"/>
</dbReference>
<dbReference type="SUPFAM" id="SSF47616">
    <property type="entry name" value="GST C-terminal domain-like"/>
    <property type="match status" value="1"/>
</dbReference>
<dbReference type="GO" id="GO:0006749">
    <property type="term" value="P:glutathione metabolic process"/>
    <property type="evidence" value="ECO:0007669"/>
    <property type="project" value="TreeGrafter"/>
</dbReference>
<evidence type="ECO:0000259" key="5">
    <source>
        <dbReference type="PROSITE" id="PS50405"/>
    </source>
</evidence>
<evidence type="ECO:0000313" key="7">
    <source>
        <dbReference type="Proteomes" id="UP001145021"/>
    </source>
</evidence>
<protein>
    <recommendedName>
        <fullName evidence="1">glutathione transferase</fullName>
        <ecNumber evidence="1">2.5.1.18</ecNumber>
    </recommendedName>
</protein>
<comment type="catalytic activity">
    <reaction evidence="3">
        <text>RX + glutathione = an S-substituted glutathione + a halide anion + H(+)</text>
        <dbReference type="Rhea" id="RHEA:16437"/>
        <dbReference type="ChEBI" id="CHEBI:15378"/>
        <dbReference type="ChEBI" id="CHEBI:16042"/>
        <dbReference type="ChEBI" id="CHEBI:17792"/>
        <dbReference type="ChEBI" id="CHEBI:57925"/>
        <dbReference type="ChEBI" id="CHEBI:90779"/>
        <dbReference type="EC" id="2.5.1.18"/>
    </reaction>
</comment>
<evidence type="ECO:0000313" key="6">
    <source>
        <dbReference type="EMBL" id="KAJ1647005.1"/>
    </source>
</evidence>
<dbReference type="EC" id="2.5.1.18" evidence="1"/>
<dbReference type="PROSITE" id="PS50404">
    <property type="entry name" value="GST_NTER"/>
    <property type="match status" value="1"/>
</dbReference>
<dbReference type="InterPro" id="IPR040079">
    <property type="entry name" value="Glutathione_S-Trfase"/>
</dbReference>
<dbReference type="InterPro" id="IPR036282">
    <property type="entry name" value="Glutathione-S-Trfase_C_sf"/>
</dbReference>
<dbReference type="Pfam" id="PF14497">
    <property type="entry name" value="GST_C_3"/>
    <property type="match status" value="1"/>
</dbReference>
<accession>A0A9W7XNR5</accession>
<comment type="caution">
    <text evidence="6">The sequence shown here is derived from an EMBL/GenBank/DDBJ whole genome shotgun (WGS) entry which is preliminary data.</text>
</comment>
<dbReference type="InterPro" id="IPR010987">
    <property type="entry name" value="Glutathione-S-Trfase_C-like"/>
</dbReference>
<keyword evidence="7" id="KW-1185">Reference proteome</keyword>
<dbReference type="InterPro" id="IPR004046">
    <property type="entry name" value="GST_C"/>
</dbReference>
<dbReference type="PROSITE" id="PS50405">
    <property type="entry name" value="GST_CTER"/>
    <property type="match status" value="1"/>
</dbReference>
<sequence>MSKIQLVGAEISTFTRTIRMALEYLQIPYELHLAMPHSALANKYNPFGKIPTMIHDGQVINETLAIRQYIDSTFKVPETQSALSPESDFQKLISIVMWISISSDYVFRELNLSMCKKRYALEAEGKNEAEIQTILKEPAAHAREVLGNLERMFLKTSACEGQGFVVGNTLTWADLFLFPIFADICALPERRLVEQEAPLLFAWFLRMEKLAISRNTFPGTVASARL</sequence>
<dbReference type="SUPFAM" id="SSF52833">
    <property type="entry name" value="Thioredoxin-like"/>
    <property type="match status" value="1"/>
</dbReference>
<feature type="domain" description="GST C-terminal" evidence="5">
    <location>
        <begin position="88"/>
        <end position="226"/>
    </location>
</feature>
<dbReference type="InterPro" id="IPR036249">
    <property type="entry name" value="Thioredoxin-like_sf"/>
</dbReference>
<dbReference type="GO" id="GO:0005737">
    <property type="term" value="C:cytoplasm"/>
    <property type="evidence" value="ECO:0007669"/>
    <property type="project" value="TreeGrafter"/>
</dbReference>
<dbReference type="InterPro" id="IPR045073">
    <property type="entry name" value="Omega/Tau-like"/>
</dbReference>
<dbReference type="SFLD" id="SFLDS00019">
    <property type="entry name" value="Glutathione_Transferase_(cytos"/>
    <property type="match status" value="1"/>
</dbReference>
<dbReference type="Gene3D" id="1.20.1050.10">
    <property type="match status" value="1"/>
</dbReference>
<dbReference type="EMBL" id="JANBOH010000042">
    <property type="protein sequence ID" value="KAJ1647005.1"/>
    <property type="molecule type" value="Genomic_DNA"/>
</dbReference>
<organism evidence="6 7">
    <name type="scientific">Coemansia asiatica</name>
    <dbReference type="NCBI Taxonomy" id="1052880"/>
    <lineage>
        <taxon>Eukaryota</taxon>
        <taxon>Fungi</taxon>
        <taxon>Fungi incertae sedis</taxon>
        <taxon>Zoopagomycota</taxon>
        <taxon>Kickxellomycotina</taxon>
        <taxon>Kickxellomycetes</taxon>
        <taxon>Kickxellales</taxon>
        <taxon>Kickxellaceae</taxon>
        <taxon>Coemansia</taxon>
    </lineage>
</organism>
<dbReference type="InterPro" id="IPR004045">
    <property type="entry name" value="Glutathione_S-Trfase_N"/>
</dbReference>
<dbReference type="Pfam" id="PF13417">
    <property type="entry name" value="GST_N_3"/>
    <property type="match status" value="1"/>
</dbReference>
<gene>
    <name evidence="6" type="ORF">LPJ64_001582</name>
</gene>
<dbReference type="AlphaFoldDB" id="A0A9W7XNR5"/>
<dbReference type="PANTHER" id="PTHR11260">
    <property type="entry name" value="GLUTATHIONE S-TRANSFERASE, GST, SUPERFAMILY, GST DOMAIN CONTAINING"/>
    <property type="match status" value="1"/>
</dbReference>
<dbReference type="CDD" id="cd00570">
    <property type="entry name" value="GST_N_family"/>
    <property type="match status" value="1"/>
</dbReference>
<dbReference type="PANTHER" id="PTHR11260:SF676">
    <property type="entry name" value="GLUTATHIONE S-TRANSFERASE U8"/>
    <property type="match status" value="1"/>
</dbReference>
<evidence type="ECO:0000256" key="3">
    <source>
        <dbReference type="ARBA" id="ARBA00047960"/>
    </source>
</evidence>
<keyword evidence="2" id="KW-0808">Transferase</keyword>
<evidence type="ECO:0000256" key="2">
    <source>
        <dbReference type="ARBA" id="ARBA00022679"/>
    </source>
</evidence>